<dbReference type="PANTHER" id="PTHR20935">
    <property type="entry name" value="PHOSPHOGLYCERATE MUTASE-RELATED"/>
    <property type="match status" value="1"/>
</dbReference>
<dbReference type="GO" id="GO:0101006">
    <property type="term" value="F:protein histidine phosphatase activity"/>
    <property type="evidence" value="ECO:0007669"/>
    <property type="project" value="InterPro"/>
</dbReference>
<dbReference type="InterPro" id="IPR051021">
    <property type="entry name" value="Mito_Ser/Thr_phosphatase"/>
</dbReference>
<reference evidence="2 5" key="3">
    <citation type="journal article" date="2023" name="Front. Microbiol.">
        <title>Phylogeography and host specificity of Pasteurellaceae pathogenic to sea-farmed fish in the north-east Atlantic.</title>
        <authorList>
            <person name="Gulla S."/>
            <person name="Colquhoun D.J."/>
            <person name="Olsen A.B."/>
            <person name="Spilsberg B."/>
            <person name="Lagesen K."/>
            <person name="Aakesson C.P."/>
            <person name="Strom S."/>
            <person name="Manji F."/>
            <person name="Birkbeck T.H."/>
            <person name="Nilsen H.K."/>
        </authorList>
    </citation>
    <scope>NUCLEOTIDE SEQUENCE [LARGE SCALE GENOMIC DNA]</scope>
    <source>
        <strain evidence="2 5">VIO11850</strain>
    </source>
</reference>
<gene>
    <name evidence="2" type="primary">sixA</name>
    <name evidence="2" type="ORF">QJT92_06575</name>
    <name evidence="3" type="ORF">SAMN05444853_11173</name>
</gene>
<evidence type="ECO:0000313" key="3">
    <source>
        <dbReference type="EMBL" id="SEM29854.1"/>
    </source>
</evidence>
<dbReference type="EMBL" id="JASAVS010000012">
    <property type="protein sequence ID" value="MDP8085582.1"/>
    <property type="molecule type" value="Genomic_DNA"/>
</dbReference>
<proteinExistence type="predicted"/>
<keyword evidence="1" id="KW-0378">Hydrolase</keyword>
<dbReference type="CDD" id="cd07067">
    <property type="entry name" value="HP_PGM_like"/>
    <property type="match status" value="1"/>
</dbReference>
<dbReference type="NCBIfam" id="TIGR00249">
    <property type="entry name" value="sixA"/>
    <property type="match status" value="1"/>
</dbReference>
<dbReference type="SMART" id="SM00855">
    <property type="entry name" value="PGAM"/>
    <property type="match status" value="1"/>
</dbReference>
<protein>
    <submittedName>
        <fullName evidence="2 3">Phosphohistidine phosphatase</fullName>
    </submittedName>
</protein>
<evidence type="ECO:0000313" key="5">
    <source>
        <dbReference type="Proteomes" id="UP001224812"/>
    </source>
</evidence>
<dbReference type="Proteomes" id="UP001224812">
    <property type="component" value="Unassembled WGS sequence"/>
</dbReference>
<reference evidence="4" key="2">
    <citation type="submission" date="2016-10" db="EMBL/GenBank/DDBJ databases">
        <authorList>
            <person name="Varghese N."/>
            <person name="Submissions S."/>
        </authorList>
    </citation>
    <scope>NUCLEOTIDE SEQUENCE [LARGE SCALE GENOMIC DNA]</scope>
    <source>
        <strain evidence="4">DSM 24204</strain>
    </source>
</reference>
<dbReference type="GeneID" id="83543818"/>
<evidence type="ECO:0000313" key="2">
    <source>
        <dbReference type="EMBL" id="MDP8085582.1"/>
    </source>
</evidence>
<dbReference type="EMBL" id="FOBN01000011">
    <property type="protein sequence ID" value="SEM29854.1"/>
    <property type="molecule type" value="Genomic_DNA"/>
</dbReference>
<dbReference type="Gene3D" id="3.40.50.1240">
    <property type="entry name" value="Phosphoglycerate mutase-like"/>
    <property type="match status" value="1"/>
</dbReference>
<dbReference type="OrthoDB" id="92610at2"/>
<dbReference type="PANTHER" id="PTHR20935:SF1">
    <property type="entry name" value="SLL1549 PROTEIN"/>
    <property type="match status" value="1"/>
</dbReference>
<evidence type="ECO:0000256" key="1">
    <source>
        <dbReference type="ARBA" id="ARBA00022801"/>
    </source>
</evidence>
<dbReference type="InterPro" id="IPR004449">
    <property type="entry name" value="SixA"/>
</dbReference>
<dbReference type="GO" id="GO:0005737">
    <property type="term" value="C:cytoplasm"/>
    <property type="evidence" value="ECO:0007669"/>
    <property type="project" value="InterPro"/>
</dbReference>
<dbReference type="SUPFAM" id="SSF53254">
    <property type="entry name" value="Phosphoglycerate mutase-like"/>
    <property type="match status" value="1"/>
</dbReference>
<reference evidence="3" key="1">
    <citation type="submission" date="2016-10" db="EMBL/GenBank/DDBJ databases">
        <authorList>
            <person name="de Groot N.N."/>
        </authorList>
    </citation>
    <scope>NUCLEOTIDE SEQUENCE [LARGE SCALE GENOMIC DNA]</scope>
    <source>
        <strain evidence="3">DSM 24204</strain>
    </source>
</reference>
<dbReference type="InterPro" id="IPR013078">
    <property type="entry name" value="His_Pase_superF_clade-1"/>
</dbReference>
<dbReference type="InterPro" id="IPR029033">
    <property type="entry name" value="His_PPase_superfam"/>
</dbReference>
<dbReference type="STRING" id="97481.SAMN05444853_11173"/>
<organism evidence="3 4">
    <name type="scientific">Phocoenobacter skyensis</name>
    <dbReference type="NCBI Taxonomy" id="97481"/>
    <lineage>
        <taxon>Bacteria</taxon>
        <taxon>Pseudomonadati</taxon>
        <taxon>Pseudomonadota</taxon>
        <taxon>Gammaproteobacteria</taxon>
        <taxon>Pasteurellales</taxon>
        <taxon>Pasteurellaceae</taxon>
        <taxon>Phocoenobacter</taxon>
    </lineage>
</organism>
<evidence type="ECO:0000313" key="4">
    <source>
        <dbReference type="Proteomes" id="UP000198883"/>
    </source>
</evidence>
<sequence length="167" mass="19055">MNIWIMRHGEAAFNASTDHQRSLTEKGKRTAIQQGEWLAQRLLKQNLQLDHVIVSPFIRAQQTWQEVQKGMQAVTCNENFAKNLFHNVENWEGVTPYGNTSTVLDYTQMLHHNGASNVLIISHLPLVYELVSAFTQHQSQVHFYPAVIAEVEWDSQNGILVTSKMPS</sequence>
<name>A0A1H7X898_9PAST</name>
<dbReference type="AlphaFoldDB" id="A0A1H7X898"/>
<dbReference type="Pfam" id="PF00300">
    <property type="entry name" value="His_Phos_1"/>
    <property type="match status" value="1"/>
</dbReference>
<accession>A0A1H7X898</accession>
<keyword evidence="5" id="KW-1185">Reference proteome</keyword>
<dbReference type="Proteomes" id="UP000198883">
    <property type="component" value="Unassembled WGS sequence"/>
</dbReference>
<dbReference type="RefSeq" id="WP_090921698.1">
    <property type="nucleotide sequence ID" value="NZ_CP016180.1"/>
</dbReference>